<protein>
    <submittedName>
        <fullName evidence="4">Uncharacterized protein</fullName>
    </submittedName>
</protein>
<feature type="coiled-coil region" evidence="1">
    <location>
        <begin position="25"/>
        <end position="66"/>
    </location>
</feature>
<dbReference type="EMBL" id="JAVEPI010000002">
    <property type="protein sequence ID" value="KAK1444059.1"/>
    <property type="molecule type" value="Genomic_DNA"/>
</dbReference>
<evidence type="ECO:0000313" key="4">
    <source>
        <dbReference type="EMBL" id="KAK1444059.1"/>
    </source>
</evidence>
<feature type="chain" id="PRO_5042053672" evidence="3">
    <location>
        <begin position="22"/>
        <end position="261"/>
    </location>
</feature>
<organism evidence="4 5">
    <name type="scientific">Babesia gibsoni</name>
    <dbReference type="NCBI Taxonomy" id="33632"/>
    <lineage>
        <taxon>Eukaryota</taxon>
        <taxon>Sar</taxon>
        <taxon>Alveolata</taxon>
        <taxon>Apicomplexa</taxon>
        <taxon>Aconoidasida</taxon>
        <taxon>Piroplasmida</taxon>
        <taxon>Babesiidae</taxon>
        <taxon>Babesia</taxon>
    </lineage>
</organism>
<sequence>MALFRLFWALLLTVTSPPCLSDTDLKSLEREQQLLLNNIQQSKIESAKLQEQLNNLHQSKAEESNTLNVSNVVVDNNEGDEEKDKVETGYSAPVIVILPEESSQREKWEYAITLRCLGQKDFSGFQQLHNSKLLEMSTIKGKTVEEIKQEMKDTEKELEKTKAELPTLEAALPELKDNSYSDRTKKMHLLHNIKLVKHEIDVLNTKLERLKKRLKAAMLFSSKYSKEKDEDDESTHMDEDEELEEEGEEDDEGQADEADDF</sequence>
<feature type="region of interest" description="Disordered" evidence="2">
    <location>
        <begin position="222"/>
        <end position="261"/>
    </location>
</feature>
<evidence type="ECO:0000313" key="5">
    <source>
        <dbReference type="Proteomes" id="UP001230268"/>
    </source>
</evidence>
<feature type="signal peptide" evidence="3">
    <location>
        <begin position="1"/>
        <end position="21"/>
    </location>
</feature>
<evidence type="ECO:0000256" key="1">
    <source>
        <dbReference type="SAM" id="Coils"/>
    </source>
</evidence>
<evidence type="ECO:0000256" key="3">
    <source>
        <dbReference type="SAM" id="SignalP"/>
    </source>
</evidence>
<evidence type="ECO:0000256" key="2">
    <source>
        <dbReference type="SAM" id="MobiDB-lite"/>
    </source>
</evidence>
<dbReference type="AlphaFoldDB" id="A0AAD8UV07"/>
<name>A0AAD8UV07_BABGI</name>
<keyword evidence="1" id="KW-0175">Coiled coil</keyword>
<feature type="compositionally biased region" description="Acidic residues" evidence="2">
    <location>
        <begin position="229"/>
        <end position="261"/>
    </location>
</feature>
<keyword evidence="3" id="KW-0732">Signal</keyword>
<dbReference type="Proteomes" id="UP001230268">
    <property type="component" value="Unassembled WGS sequence"/>
</dbReference>
<keyword evidence="5" id="KW-1185">Reference proteome</keyword>
<feature type="coiled-coil region" evidence="1">
    <location>
        <begin position="144"/>
        <end position="213"/>
    </location>
</feature>
<gene>
    <name evidence="4" type="ORF">BgAZ_209350</name>
</gene>
<reference evidence="4" key="1">
    <citation type="submission" date="2023-08" db="EMBL/GenBank/DDBJ databases">
        <title>Draft sequence of the Babesia gibsoni genome.</title>
        <authorList>
            <person name="Yamagishi J.Y."/>
            <person name="Xuan X.X."/>
        </authorList>
    </citation>
    <scope>NUCLEOTIDE SEQUENCE</scope>
    <source>
        <strain evidence="4">Azabu</strain>
    </source>
</reference>
<comment type="caution">
    <text evidence="4">The sequence shown here is derived from an EMBL/GenBank/DDBJ whole genome shotgun (WGS) entry which is preliminary data.</text>
</comment>
<proteinExistence type="predicted"/>
<accession>A0AAD8UV07</accession>